<keyword evidence="6" id="KW-0479">Metal-binding</keyword>
<evidence type="ECO:0000256" key="5">
    <source>
        <dbReference type="ARBA" id="ARBA00022692"/>
    </source>
</evidence>
<dbReference type="InterPro" id="IPR033885">
    <property type="entry name" value="AlkB/XylM"/>
</dbReference>
<comment type="similarity">
    <text evidence="2">Belongs to the fatty acid desaturase type 1 family. AlkB subfamily.</text>
</comment>
<keyword evidence="8" id="KW-0560">Oxidoreductase</keyword>
<dbReference type="GO" id="GO:0004497">
    <property type="term" value="F:monooxygenase activity"/>
    <property type="evidence" value="ECO:0007669"/>
    <property type="project" value="UniProtKB-KW"/>
</dbReference>
<keyword evidence="10 14" id="KW-0503">Monooxygenase</keyword>
<evidence type="ECO:0000256" key="10">
    <source>
        <dbReference type="ARBA" id="ARBA00023033"/>
    </source>
</evidence>
<evidence type="ECO:0000313" key="14">
    <source>
        <dbReference type="EMBL" id="RVT54265.1"/>
    </source>
</evidence>
<feature type="transmembrane region" description="Helical" evidence="12">
    <location>
        <begin position="132"/>
        <end position="148"/>
    </location>
</feature>
<gene>
    <name evidence="14" type="ORF">ENE75_05280</name>
</gene>
<accession>A0A437K1W0</accession>
<evidence type="ECO:0000259" key="13">
    <source>
        <dbReference type="Pfam" id="PF00487"/>
    </source>
</evidence>
<keyword evidence="11 12" id="KW-0472">Membrane</keyword>
<feature type="transmembrane region" description="Helical" evidence="12">
    <location>
        <begin position="98"/>
        <end position="120"/>
    </location>
</feature>
<sequence>MATAQLPAVRPRFFACAWLLPLAVGSAAMASPWAAWGVMLAVQLGLALAERHPGWQRTGSPVAAPSAGFRAVLHGHVLLQAALLALGVVLAQRAESPWAVLALGLGVGGVTGSQGITFAHELGHRRSRLDRVLAWALMASVLYAHFMVEHYRGHHPRAATDADPASARAGESLWRFLPRTLSGSLASAWRLEAARLRQHRRGWGASPLLWVSVAQVAGLAALGTAFGWPALLFWAVQAAYAVFLLEAINYIEHYGLRRAPGERFGVGHAWNADHAPTNAIIANLQRHSDHHLHAWKPYETLAPLPGPQLPTGYAGCLFLASVPRLWFRVMHPRLRALARLEQQAVVL</sequence>
<keyword evidence="3" id="KW-1003">Cell membrane</keyword>
<dbReference type="AlphaFoldDB" id="A0A437K1W0"/>
<keyword evidence="9" id="KW-0408">Iron</keyword>
<organism evidence="14 15">
    <name type="scientific">Rubrivivax albus</name>
    <dbReference type="NCBI Taxonomy" id="2499835"/>
    <lineage>
        <taxon>Bacteria</taxon>
        <taxon>Pseudomonadati</taxon>
        <taxon>Pseudomonadota</taxon>
        <taxon>Betaproteobacteria</taxon>
        <taxon>Burkholderiales</taxon>
        <taxon>Sphaerotilaceae</taxon>
        <taxon>Rubrivivax</taxon>
    </lineage>
</organism>
<evidence type="ECO:0000256" key="9">
    <source>
        <dbReference type="ARBA" id="ARBA00023004"/>
    </source>
</evidence>
<dbReference type="PANTHER" id="PTHR38674:SF1">
    <property type="entry name" value="ALKANE 1-MONOOXYGENASE 1"/>
    <property type="match status" value="1"/>
</dbReference>
<dbReference type="OrthoDB" id="4759734at2"/>
<dbReference type="GO" id="GO:0005886">
    <property type="term" value="C:plasma membrane"/>
    <property type="evidence" value="ECO:0007669"/>
    <property type="project" value="UniProtKB-SubCell"/>
</dbReference>
<evidence type="ECO:0000256" key="3">
    <source>
        <dbReference type="ARBA" id="ARBA00022475"/>
    </source>
</evidence>
<evidence type="ECO:0000256" key="12">
    <source>
        <dbReference type="SAM" id="Phobius"/>
    </source>
</evidence>
<evidence type="ECO:0000256" key="11">
    <source>
        <dbReference type="ARBA" id="ARBA00023136"/>
    </source>
</evidence>
<dbReference type="RefSeq" id="WP_128196284.1">
    <property type="nucleotide sequence ID" value="NZ_SACT01000001.1"/>
</dbReference>
<dbReference type="Proteomes" id="UP000288178">
    <property type="component" value="Unassembled WGS sequence"/>
</dbReference>
<evidence type="ECO:0000313" key="15">
    <source>
        <dbReference type="Proteomes" id="UP000288178"/>
    </source>
</evidence>
<feature type="transmembrane region" description="Helical" evidence="12">
    <location>
        <begin position="71"/>
        <end position="91"/>
    </location>
</feature>
<keyword evidence="15" id="KW-1185">Reference proteome</keyword>
<keyword evidence="7 12" id="KW-1133">Transmembrane helix</keyword>
<comment type="subcellular location">
    <subcellularLocation>
        <location evidence="1">Cell inner membrane</location>
        <topology evidence="1">Multi-pass membrane protein</topology>
    </subcellularLocation>
</comment>
<evidence type="ECO:0000256" key="4">
    <source>
        <dbReference type="ARBA" id="ARBA00022519"/>
    </source>
</evidence>
<name>A0A437K1W0_9BURK</name>
<evidence type="ECO:0000256" key="2">
    <source>
        <dbReference type="ARBA" id="ARBA00010823"/>
    </source>
</evidence>
<keyword evidence="5 12" id="KW-0812">Transmembrane</keyword>
<evidence type="ECO:0000256" key="6">
    <source>
        <dbReference type="ARBA" id="ARBA00022723"/>
    </source>
</evidence>
<proteinExistence type="inferred from homology"/>
<keyword evidence="4" id="KW-0997">Cell inner membrane</keyword>
<feature type="transmembrane region" description="Helical" evidence="12">
    <location>
        <begin position="207"/>
        <end position="226"/>
    </location>
</feature>
<feature type="transmembrane region" description="Helical" evidence="12">
    <location>
        <begin position="232"/>
        <end position="251"/>
    </location>
</feature>
<comment type="caution">
    <text evidence="14">The sequence shown here is derived from an EMBL/GenBank/DDBJ whole genome shotgun (WGS) entry which is preliminary data.</text>
</comment>
<dbReference type="GO" id="GO:0046872">
    <property type="term" value="F:metal ion binding"/>
    <property type="evidence" value="ECO:0007669"/>
    <property type="project" value="UniProtKB-KW"/>
</dbReference>
<evidence type="ECO:0000256" key="8">
    <source>
        <dbReference type="ARBA" id="ARBA00023002"/>
    </source>
</evidence>
<reference evidence="14 15" key="1">
    <citation type="submission" date="2019-01" db="EMBL/GenBank/DDBJ databases">
        <authorList>
            <person name="Chen W.-M."/>
        </authorList>
    </citation>
    <scope>NUCLEOTIDE SEQUENCE [LARGE SCALE GENOMIC DNA]</scope>
    <source>
        <strain evidence="14 15">ICH-3</strain>
    </source>
</reference>
<dbReference type="GO" id="GO:0006629">
    <property type="term" value="P:lipid metabolic process"/>
    <property type="evidence" value="ECO:0007669"/>
    <property type="project" value="InterPro"/>
</dbReference>
<feature type="domain" description="Fatty acid desaturase" evidence="13">
    <location>
        <begin position="97"/>
        <end position="303"/>
    </location>
</feature>
<dbReference type="EMBL" id="SACT01000001">
    <property type="protein sequence ID" value="RVT54265.1"/>
    <property type="molecule type" value="Genomic_DNA"/>
</dbReference>
<dbReference type="InterPro" id="IPR005804">
    <property type="entry name" value="FA_desaturase_dom"/>
</dbReference>
<protein>
    <submittedName>
        <fullName evidence="14">Alkane 1-monooxygenase</fullName>
    </submittedName>
</protein>
<evidence type="ECO:0000256" key="7">
    <source>
        <dbReference type="ARBA" id="ARBA00022989"/>
    </source>
</evidence>
<dbReference type="CDD" id="cd03512">
    <property type="entry name" value="Alkane-hydroxylase"/>
    <property type="match status" value="1"/>
</dbReference>
<dbReference type="Pfam" id="PF00487">
    <property type="entry name" value="FA_desaturase"/>
    <property type="match status" value="1"/>
</dbReference>
<evidence type="ECO:0000256" key="1">
    <source>
        <dbReference type="ARBA" id="ARBA00004429"/>
    </source>
</evidence>
<dbReference type="PANTHER" id="PTHR38674">
    <property type="entry name" value="ALKANE 1-MONOOXYGENASE 1"/>
    <property type="match status" value="1"/>
</dbReference>